<keyword evidence="1" id="KW-0479">Metal-binding</keyword>
<reference evidence="4 5" key="1">
    <citation type="submission" date="2015-07" db="EMBL/GenBank/DDBJ databases">
        <title>Emmonsia species relationships and genome sequence.</title>
        <authorList>
            <person name="Cuomo C.A."/>
            <person name="Schwartz I.S."/>
            <person name="Kenyon C."/>
            <person name="de Hoog G.S."/>
            <person name="Govender N.P."/>
            <person name="Botha A."/>
            <person name="Moreno L."/>
            <person name="de Vries M."/>
            <person name="Munoz J.F."/>
            <person name="Stielow J.B."/>
        </authorList>
    </citation>
    <scope>NUCLEOTIDE SEQUENCE [LARGE SCALE GENOMIC DNA]</scope>
    <source>
        <strain evidence="4 5">CBS 136260</strain>
    </source>
</reference>
<evidence type="ECO:0000313" key="5">
    <source>
        <dbReference type="Proteomes" id="UP000091918"/>
    </source>
</evidence>
<dbReference type="OrthoDB" id="5355510at2759"/>
<dbReference type="Proteomes" id="UP000091918">
    <property type="component" value="Unassembled WGS sequence"/>
</dbReference>
<keyword evidence="1" id="KW-0862">Zinc</keyword>
<feature type="compositionally biased region" description="Polar residues" evidence="2">
    <location>
        <begin position="464"/>
        <end position="476"/>
    </location>
</feature>
<protein>
    <recommendedName>
        <fullName evidence="3">C3H1-type domain-containing protein</fullName>
    </recommendedName>
</protein>
<evidence type="ECO:0000256" key="2">
    <source>
        <dbReference type="SAM" id="MobiDB-lite"/>
    </source>
</evidence>
<feature type="domain" description="C3H1-type" evidence="3">
    <location>
        <begin position="164"/>
        <end position="193"/>
    </location>
</feature>
<dbReference type="EMBL" id="LGUA01000149">
    <property type="protein sequence ID" value="OAX83658.1"/>
    <property type="molecule type" value="Genomic_DNA"/>
</dbReference>
<dbReference type="AlphaFoldDB" id="A0A1B7P3T9"/>
<feature type="region of interest" description="Disordered" evidence="2">
    <location>
        <begin position="443"/>
        <end position="599"/>
    </location>
</feature>
<comment type="caution">
    <text evidence="4">The sequence shown here is derived from an EMBL/GenBank/DDBJ whole genome shotgun (WGS) entry which is preliminary data.</text>
</comment>
<sequence length="599" mass="64731">MQPEFCITRPNGVVTALIAVDELPPFVGIRGVPRFFGQIDDAHGMTNVGTAHSRGQFYTIDVAVDANTHPFNMGFTNGISNEETTMAHESAITIGGNGILRRSGFVDAAIWNPNSEEHNIVAWRKGVNENAATNTGQKVAKLDDSSPTQRRESGSQNANYPKPPPKKEYCSFWIRRGECDYSQQGCLFKHEMPTDPETLGRLGLRDIPRWYREKYKVKSIVGLDGMGIRAANVTCGGWKHIGPIPLASFPVSNYRLPPTRFNVGVAEGGSANGLPHYIPAGTIFAPNGAQFGRDVEAKMIPASISSSLSEGNNRAISMATENTLWKDSDFFSHAQNRLSGIPVPSVDCNHTMNAIGCSTANEPVGCCSSTSAVDTGAPSMTCVKATATVTNHNDIDRSSTVHAHSRTTASRSNASWPMTYCNHDEMSSSLLSPFQSMTVAEPRVPMTPERLTNNKLKPRPPGPQTTHVSSSTSPFPTNDALRNAATPSTNSNLELFSSLSSPIPSPTRTQPFLSSHSGWTLEPTHTTAAPSPLENPSSTGTPHLGDSTYFGSPNPSLKPIGFNQNGENWRQRRMKQIAENDPFGLGLKNDARHPSSGRS</sequence>
<evidence type="ECO:0000259" key="3">
    <source>
        <dbReference type="PROSITE" id="PS50103"/>
    </source>
</evidence>
<organism evidence="4 5">
    <name type="scientific">Emergomyces africanus</name>
    <dbReference type="NCBI Taxonomy" id="1955775"/>
    <lineage>
        <taxon>Eukaryota</taxon>
        <taxon>Fungi</taxon>
        <taxon>Dikarya</taxon>
        <taxon>Ascomycota</taxon>
        <taxon>Pezizomycotina</taxon>
        <taxon>Eurotiomycetes</taxon>
        <taxon>Eurotiomycetidae</taxon>
        <taxon>Onygenales</taxon>
        <taxon>Ajellomycetaceae</taxon>
        <taxon>Emergomyces</taxon>
    </lineage>
</organism>
<dbReference type="STRING" id="1658172.A0A1B7P3T9"/>
<name>A0A1B7P3T9_9EURO</name>
<feature type="compositionally biased region" description="Polar residues" evidence="2">
    <location>
        <begin position="507"/>
        <end position="541"/>
    </location>
</feature>
<dbReference type="InterPro" id="IPR000571">
    <property type="entry name" value="Znf_CCCH"/>
</dbReference>
<keyword evidence="1" id="KW-0863">Zinc-finger</keyword>
<accession>A0A1B7P3T9</accession>
<feature type="compositionally biased region" description="Basic and acidic residues" evidence="2">
    <location>
        <begin position="140"/>
        <end position="153"/>
    </location>
</feature>
<feature type="zinc finger region" description="C3H1-type" evidence="1">
    <location>
        <begin position="164"/>
        <end position="193"/>
    </location>
</feature>
<dbReference type="GO" id="GO:0008270">
    <property type="term" value="F:zinc ion binding"/>
    <property type="evidence" value="ECO:0007669"/>
    <property type="project" value="UniProtKB-KW"/>
</dbReference>
<proteinExistence type="predicted"/>
<gene>
    <name evidence="4" type="ORF">ACJ72_01971</name>
</gene>
<feature type="region of interest" description="Disordered" evidence="2">
    <location>
        <begin position="132"/>
        <end position="163"/>
    </location>
</feature>
<dbReference type="PROSITE" id="PS50103">
    <property type="entry name" value="ZF_C3H1"/>
    <property type="match status" value="1"/>
</dbReference>
<keyword evidence="5" id="KW-1185">Reference proteome</keyword>
<evidence type="ECO:0000256" key="1">
    <source>
        <dbReference type="PROSITE-ProRule" id="PRU00723"/>
    </source>
</evidence>
<feature type="compositionally biased region" description="Low complexity" evidence="2">
    <location>
        <begin position="488"/>
        <end position="502"/>
    </location>
</feature>
<evidence type="ECO:0000313" key="4">
    <source>
        <dbReference type="EMBL" id="OAX83658.1"/>
    </source>
</evidence>